<dbReference type="Gene3D" id="3.90.550.10">
    <property type="entry name" value="Spore Coat Polysaccharide Biosynthesis Protein SpsA, Chain A"/>
    <property type="match status" value="1"/>
</dbReference>
<name>A0A1H6MLM1_9BACT</name>
<accession>A0A1H6MLM1</accession>
<evidence type="ECO:0000256" key="2">
    <source>
        <dbReference type="ARBA" id="ARBA00022679"/>
    </source>
</evidence>
<dbReference type="PANTHER" id="PTHR22916:SF51">
    <property type="entry name" value="GLYCOSYLTRANSFERASE EPSH-RELATED"/>
    <property type="match status" value="1"/>
</dbReference>
<proteinExistence type="predicted"/>
<dbReference type="InterPro" id="IPR001173">
    <property type="entry name" value="Glyco_trans_2-like"/>
</dbReference>
<keyword evidence="1" id="KW-0328">Glycosyltransferase</keyword>
<evidence type="ECO:0000256" key="1">
    <source>
        <dbReference type="ARBA" id="ARBA00022676"/>
    </source>
</evidence>
<dbReference type="Proteomes" id="UP000176204">
    <property type="component" value="Chromosome I"/>
</dbReference>
<dbReference type="SUPFAM" id="SSF53448">
    <property type="entry name" value="Nucleotide-diphospho-sugar transferases"/>
    <property type="match status" value="1"/>
</dbReference>
<sequence length="350" mass="39794">MNVLPLISVIIPVYRVELYLRACMDSIVNQTYANLEIICVNDGSPDGCGEILRAYAVRDPRVRVIDRVNGGLASARNTGLAAAHGKYVGFVDSDDWIEPCMYASLVEAMEADDADLAVCGVCLEYEVAAGEKERECDCRYFARPMAGLRPLDASVMRVLDVCAWDKLYRRDLIEQYGIRFPDGYRYEDNVFFWAYAIRCRSVVILEGEWYHYRRRPSSIISEVRNGGCSHSTEAVEVYSLIAEDLRSCRCFDTYAVPFFVLLAGQVGLSSAADRKPAEILAGAILKACRFHQYLHLFDAGDEWVVQRLLPLCRKPRWRERFVSRLFRRHVSPGGTVRYKVLGIRCRKINP</sequence>
<dbReference type="KEGG" id="agl:PYTT_2303"/>
<keyword evidence="5" id="KW-1185">Reference proteome</keyword>
<dbReference type="CDD" id="cd00761">
    <property type="entry name" value="Glyco_tranf_GTA_type"/>
    <property type="match status" value="1"/>
</dbReference>
<evidence type="ECO:0000259" key="3">
    <source>
        <dbReference type="Pfam" id="PF00535"/>
    </source>
</evidence>
<dbReference type="RefSeq" id="WP_067775890.1">
    <property type="nucleotide sequence ID" value="NZ_LIGX01000024.1"/>
</dbReference>
<dbReference type="OrthoDB" id="396512at2"/>
<dbReference type="Pfam" id="PF00535">
    <property type="entry name" value="Glycos_transf_2"/>
    <property type="match status" value="1"/>
</dbReference>
<dbReference type="InterPro" id="IPR029044">
    <property type="entry name" value="Nucleotide-diphossugar_trans"/>
</dbReference>
<organism evidence="4 5">
    <name type="scientific">Akkermansia glycaniphila</name>
    <dbReference type="NCBI Taxonomy" id="1679444"/>
    <lineage>
        <taxon>Bacteria</taxon>
        <taxon>Pseudomonadati</taxon>
        <taxon>Verrucomicrobiota</taxon>
        <taxon>Verrucomicrobiia</taxon>
        <taxon>Verrucomicrobiales</taxon>
        <taxon>Akkermansiaceae</taxon>
        <taxon>Akkermansia</taxon>
    </lineage>
</organism>
<dbReference type="AlphaFoldDB" id="A0A1H6MLM1"/>
<protein>
    <submittedName>
        <fullName evidence="4">Nucleotide-diphospho-sugar transferases</fullName>
    </submittedName>
</protein>
<keyword evidence="2 4" id="KW-0808">Transferase</keyword>
<dbReference type="STRING" id="1679444.PYTT_2303"/>
<evidence type="ECO:0000313" key="5">
    <source>
        <dbReference type="Proteomes" id="UP000176204"/>
    </source>
</evidence>
<feature type="domain" description="Glycosyltransferase 2-like" evidence="3">
    <location>
        <begin position="8"/>
        <end position="173"/>
    </location>
</feature>
<dbReference type="EMBL" id="LT629973">
    <property type="protein sequence ID" value="SEH98508.1"/>
    <property type="molecule type" value="Genomic_DNA"/>
</dbReference>
<evidence type="ECO:0000313" key="4">
    <source>
        <dbReference type="EMBL" id="SEH98508.1"/>
    </source>
</evidence>
<dbReference type="PANTHER" id="PTHR22916">
    <property type="entry name" value="GLYCOSYLTRANSFERASE"/>
    <property type="match status" value="1"/>
</dbReference>
<gene>
    <name evidence="4" type="ORF">PYTT_2303</name>
</gene>
<dbReference type="GO" id="GO:0016758">
    <property type="term" value="F:hexosyltransferase activity"/>
    <property type="evidence" value="ECO:0007669"/>
    <property type="project" value="UniProtKB-ARBA"/>
</dbReference>
<reference evidence="5" key="1">
    <citation type="submission" date="2016-09" db="EMBL/GenBank/DDBJ databases">
        <authorList>
            <person name="Koehorst J."/>
        </authorList>
    </citation>
    <scope>NUCLEOTIDE SEQUENCE [LARGE SCALE GENOMIC DNA]</scope>
</reference>